<proteinExistence type="predicted"/>
<dbReference type="OrthoDB" id="2272314at2759"/>
<dbReference type="PANTHER" id="PTHR45786">
    <property type="entry name" value="DNA BINDING PROTEIN-LIKE"/>
    <property type="match status" value="1"/>
</dbReference>
<evidence type="ECO:0000259" key="1">
    <source>
        <dbReference type="Pfam" id="PF14214"/>
    </source>
</evidence>
<dbReference type="EMBL" id="AVOT02080972">
    <property type="protein sequence ID" value="MBW0567503.1"/>
    <property type="molecule type" value="Genomic_DNA"/>
</dbReference>
<dbReference type="Pfam" id="PF14214">
    <property type="entry name" value="Helitron_like_N"/>
    <property type="match status" value="1"/>
</dbReference>
<dbReference type="AlphaFoldDB" id="A0A9Q3JQF3"/>
<feature type="domain" description="Helitron helicase-like" evidence="1">
    <location>
        <begin position="251"/>
        <end position="397"/>
    </location>
</feature>
<reference evidence="2" key="1">
    <citation type="submission" date="2021-03" db="EMBL/GenBank/DDBJ databases">
        <title>Draft genome sequence of rust myrtle Austropuccinia psidii MF-1, a brazilian biotype.</title>
        <authorList>
            <person name="Quecine M.C."/>
            <person name="Pachon D.M.R."/>
            <person name="Bonatelli M.L."/>
            <person name="Correr F.H."/>
            <person name="Franceschini L.M."/>
            <person name="Leite T.F."/>
            <person name="Margarido G.R.A."/>
            <person name="Almeida C.A."/>
            <person name="Ferrarezi J.A."/>
            <person name="Labate C.A."/>
        </authorList>
    </citation>
    <scope>NUCLEOTIDE SEQUENCE</scope>
    <source>
        <strain evidence="2">MF-1</strain>
    </source>
</reference>
<name>A0A9Q3JQF3_9BASI</name>
<keyword evidence="3" id="KW-1185">Reference proteome</keyword>
<sequence length="516" mass="58952">MGLKVNTLIKTTPLILNDTCDLIPTAGKAFCANSRAYNNSLSFTSLGVHFDETVQGRRPYCFRVRGDLHHNISSIFPMKEDDTRFSQIFFVGDGQEDEVKQRIKNSGQDLDHNILKEWQNFLSLNNPYVQTSRVSKNIIGDNIEQTFALKTLEGRQLNQSTYNLPTVSQVAIVIKDGDQTHASRDIILHRVSGSLQHIHDYHSAYLALCYPILFPYGEQHWHPNALQINCHKKFFDFLNIMEKANFLCVEFVVERSRLQYIRSNQRKLKVDMYQGLTETLEGEGDVNGKKIVLPSSFIGGPRAMTQLYQDAMALVKHFGRPSLLIKLTEDPKWPEIQATLKGNETPSNCPDLVAHVFQLKLNVLLRDLTVNKRLGTVLSYVYMIEFQKRALPYAHIIMFLAESSIPKTVSDIDALVCAEIPNQEQENDLFSIVTKTMLHAPCKEGLHCWTNRGCKWGYPKPYAEETSISNDAYPVYPRCQGSSFKCGFHVYTNQDVIPYNKYLLMRYQCHANVEIP</sequence>
<gene>
    <name evidence="2" type="ORF">O181_107218</name>
</gene>
<organism evidence="2 3">
    <name type="scientific">Austropuccinia psidii MF-1</name>
    <dbReference type="NCBI Taxonomy" id="1389203"/>
    <lineage>
        <taxon>Eukaryota</taxon>
        <taxon>Fungi</taxon>
        <taxon>Dikarya</taxon>
        <taxon>Basidiomycota</taxon>
        <taxon>Pucciniomycotina</taxon>
        <taxon>Pucciniomycetes</taxon>
        <taxon>Pucciniales</taxon>
        <taxon>Sphaerophragmiaceae</taxon>
        <taxon>Austropuccinia</taxon>
    </lineage>
</organism>
<evidence type="ECO:0000313" key="2">
    <source>
        <dbReference type="EMBL" id="MBW0567503.1"/>
    </source>
</evidence>
<protein>
    <recommendedName>
        <fullName evidence="1">Helitron helicase-like domain-containing protein</fullName>
    </recommendedName>
</protein>
<accession>A0A9Q3JQF3</accession>
<dbReference type="Proteomes" id="UP000765509">
    <property type="component" value="Unassembled WGS sequence"/>
</dbReference>
<comment type="caution">
    <text evidence="2">The sequence shown here is derived from an EMBL/GenBank/DDBJ whole genome shotgun (WGS) entry which is preliminary data.</text>
</comment>
<dbReference type="InterPro" id="IPR025476">
    <property type="entry name" value="Helitron_helicase-like"/>
</dbReference>
<evidence type="ECO:0000313" key="3">
    <source>
        <dbReference type="Proteomes" id="UP000765509"/>
    </source>
</evidence>
<dbReference type="PANTHER" id="PTHR45786:SF74">
    <property type="entry name" value="ATP-DEPENDENT DNA HELICASE"/>
    <property type="match status" value="1"/>
</dbReference>